<dbReference type="AlphaFoldDB" id="A0AAV2Q0C6"/>
<feature type="region of interest" description="Disordered" evidence="1">
    <location>
        <begin position="592"/>
        <end position="616"/>
    </location>
</feature>
<organism evidence="2 3">
    <name type="scientific">Meganyctiphanes norvegica</name>
    <name type="common">Northern krill</name>
    <name type="synonym">Thysanopoda norvegica</name>
    <dbReference type="NCBI Taxonomy" id="48144"/>
    <lineage>
        <taxon>Eukaryota</taxon>
        <taxon>Metazoa</taxon>
        <taxon>Ecdysozoa</taxon>
        <taxon>Arthropoda</taxon>
        <taxon>Crustacea</taxon>
        <taxon>Multicrustacea</taxon>
        <taxon>Malacostraca</taxon>
        <taxon>Eumalacostraca</taxon>
        <taxon>Eucarida</taxon>
        <taxon>Euphausiacea</taxon>
        <taxon>Euphausiidae</taxon>
        <taxon>Meganyctiphanes</taxon>
    </lineage>
</organism>
<proteinExistence type="predicted"/>
<feature type="non-terminal residue" evidence="2">
    <location>
        <position position="616"/>
    </location>
</feature>
<reference evidence="2 3" key="1">
    <citation type="submission" date="2024-05" db="EMBL/GenBank/DDBJ databases">
        <authorList>
            <person name="Wallberg A."/>
        </authorList>
    </citation>
    <scope>NUCLEOTIDE SEQUENCE [LARGE SCALE GENOMIC DNA]</scope>
</reference>
<protein>
    <recommendedName>
        <fullName evidence="4">GPI transamidase component PIG-T</fullName>
    </recommendedName>
</protein>
<dbReference type="GO" id="GO:0016255">
    <property type="term" value="P:attachment of GPI anchor to protein"/>
    <property type="evidence" value="ECO:0007669"/>
    <property type="project" value="InterPro"/>
</dbReference>
<gene>
    <name evidence="2" type="ORF">MNOR_LOCUS6592</name>
</gene>
<dbReference type="EMBL" id="CAXKWB010002744">
    <property type="protein sequence ID" value="CAL4067538.1"/>
    <property type="molecule type" value="Genomic_DNA"/>
</dbReference>
<feature type="compositionally biased region" description="Basic and acidic residues" evidence="1">
    <location>
        <begin position="592"/>
        <end position="607"/>
    </location>
</feature>
<name>A0AAV2Q0C6_MEGNR</name>
<evidence type="ECO:0000313" key="3">
    <source>
        <dbReference type="Proteomes" id="UP001497623"/>
    </source>
</evidence>
<dbReference type="GO" id="GO:0042765">
    <property type="term" value="C:GPI-anchor transamidase complex"/>
    <property type="evidence" value="ECO:0007669"/>
    <property type="project" value="InterPro"/>
</dbReference>
<dbReference type="Pfam" id="PF04113">
    <property type="entry name" value="Gpi16"/>
    <property type="match status" value="2"/>
</dbReference>
<accession>A0AAV2Q0C6</accession>
<dbReference type="PANTHER" id="PTHR12959:SF11">
    <property type="entry name" value="GPI TRANSAMIDASE COMPONENT PIG-T"/>
    <property type="match status" value="1"/>
</dbReference>
<sequence>MADIAMDLPGVGRCLGVIALLFSQYVGVSSENNFREELLIRPLPSGHIYTHAEFTTSWADDGIAQSIEEYQDFVFGYYEKFISLLEAPQIQQSHPHGVKEYWSSRSCPFHPTNMGWNGQLKIRLHKEALNLDQTWQDLVNALSGLICASLNFIDTTNTVSPELSYRPQGLAEEWYSTNSSYMRYAALPRENVCTENLTPWKKLLPCDTKSGLSTLLHPAPLYTAHYHSLSLHLRPACQDECEIPHLELVQALSLVQDTTRNMEGHQDWSIKSLFSAPLLSSCPLSDFTKVYVDVTENEEMRKFSLDPMPDSIEELGSDVGLRRLAIYDVRKALKEDLFNLKAHYHNSHIYGRIPSPPLHVSRFITGYGQEGGSITVKLSNQGSKSLSVVYLEVVPWYLRLYLHTSHAAHNSNSTFQVPNIAATSDVASNWLCVANMRQPKSSNTKLSLEFSRALLKWLEYPPDANHGFYIPAATVSAVLPTARNISTNTLHTNTLKEKLTLSSGPSFVTIHTETLLVSLPTPDFSMPYNVICLACTVVALAFGPIHNITTKSYYLNNIIQKASSLNVYKCYIKPLYGRGNRNDNNNIENDLSERVEHEEETINKDEKENEEIEDED</sequence>
<comment type="caution">
    <text evidence="2">The sequence shown here is derived from an EMBL/GenBank/DDBJ whole genome shotgun (WGS) entry which is preliminary data.</text>
</comment>
<evidence type="ECO:0000313" key="2">
    <source>
        <dbReference type="EMBL" id="CAL4067538.1"/>
    </source>
</evidence>
<evidence type="ECO:0000256" key="1">
    <source>
        <dbReference type="SAM" id="MobiDB-lite"/>
    </source>
</evidence>
<dbReference type="Proteomes" id="UP001497623">
    <property type="component" value="Unassembled WGS sequence"/>
</dbReference>
<dbReference type="InterPro" id="IPR007245">
    <property type="entry name" value="PIG-T"/>
</dbReference>
<dbReference type="PANTHER" id="PTHR12959">
    <property type="entry name" value="GPI TRANSAMIDASE COMPONENT PIG-T-RELATED"/>
    <property type="match status" value="1"/>
</dbReference>
<keyword evidence="3" id="KW-1185">Reference proteome</keyword>
<evidence type="ECO:0008006" key="4">
    <source>
        <dbReference type="Google" id="ProtNLM"/>
    </source>
</evidence>